<comment type="caution">
    <text evidence="2">The sequence shown here is derived from an EMBL/GenBank/DDBJ whole genome shotgun (WGS) entry which is preliminary data.</text>
</comment>
<reference evidence="2" key="2">
    <citation type="submission" date="2020-09" db="EMBL/GenBank/DDBJ databases">
        <authorList>
            <person name="Sun Q."/>
            <person name="Zhou Y."/>
        </authorList>
    </citation>
    <scope>NUCLEOTIDE SEQUENCE</scope>
    <source>
        <strain evidence="2">CGMCC 1.6333</strain>
    </source>
</reference>
<protein>
    <recommendedName>
        <fullName evidence="4">YqfQ-like protein</fullName>
    </recommendedName>
</protein>
<dbReference type="InterPro" id="IPR025571">
    <property type="entry name" value="YqfQ"/>
</dbReference>
<evidence type="ECO:0000313" key="3">
    <source>
        <dbReference type="Proteomes" id="UP000618460"/>
    </source>
</evidence>
<accession>A0A917WRH6</accession>
<feature type="region of interest" description="Disordered" evidence="1">
    <location>
        <begin position="1"/>
        <end position="39"/>
    </location>
</feature>
<dbReference type="Pfam" id="PF14181">
    <property type="entry name" value="YqfQ"/>
    <property type="match status" value="1"/>
</dbReference>
<reference evidence="2" key="1">
    <citation type="journal article" date="2014" name="Int. J. Syst. Evol. Microbiol.">
        <title>Complete genome sequence of Corynebacterium casei LMG S-19264T (=DSM 44701T), isolated from a smear-ripened cheese.</title>
        <authorList>
            <consortium name="US DOE Joint Genome Institute (JGI-PGF)"/>
            <person name="Walter F."/>
            <person name="Albersmeier A."/>
            <person name="Kalinowski J."/>
            <person name="Ruckert C."/>
        </authorList>
    </citation>
    <scope>NUCLEOTIDE SEQUENCE</scope>
    <source>
        <strain evidence="2">CGMCC 1.6333</strain>
    </source>
</reference>
<dbReference type="RefSeq" id="WP_117152238.1">
    <property type="nucleotide sequence ID" value="NZ_BMLG01000001.1"/>
</dbReference>
<proteinExistence type="predicted"/>
<evidence type="ECO:0000313" key="2">
    <source>
        <dbReference type="EMBL" id="GGM23324.1"/>
    </source>
</evidence>
<sequence length="180" mass="19870">MVSPFQGRPPTNQPFPPANRQPFNWGGPYQQGAFPETTPEKTGIQGMIQKFLPNKSVGNPGVGSTGSSGGLSGTLDNIQQILKMSQSVTPLIQQYAPMVKNLPAMLTLLKAFQESDEIDGTTTEDDSKINESVEELEDEVKQEKVVVNESKDDLYQIETEAHTPVKKTNRYQTSKPKLYI</sequence>
<dbReference type="OrthoDB" id="2860117at2"/>
<dbReference type="AlphaFoldDB" id="A0A917WRH6"/>
<name>A0A917WRH6_9BACI</name>
<evidence type="ECO:0000256" key="1">
    <source>
        <dbReference type="SAM" id="MobiDB-lite"/>
    </source>
</evidence>
<gene>
    <name evidence="2" type="primary">yqfQ</name>
    <name evidence="2" type="ORF">GCM10011351_06410</name>
</gene>
<keyword evidence="3" id="KW-1185">Reference proteome</keyword>
<dbReference type="Proteomes" id="UP000618460">
    <property type="component" value="Unassembled WGS sequence"/>
</dbReference>
<dbReference type="EMBL" id="BMLG01000001">
    <property type="protein sequence ID" value="GGM23324.1"/>
    <property type="molecule type" value="Genomic_DNA"/>
</dbReference>
<organism evidence="2 3">
    <name type="scientific">Paraliobacillus quinghaiensis</name>
    <dbReference type="NCBI Taxonomy" id="470815"/>
    <lineage>
        <taxon>Bacteria</taxon>
        <taxon>Bacillati</taxon>
        <taxon>Bacillota</taxon>
        <taxon>Bacilli</taxon>
        <taxon>Bacillales</taxon>
        <taxon>Bacillaceae</taxon>
        <taxon>Paraliobacillus</taxon>
    </lineage>
</organism>
<evidence type="ECO:0008006" key="4">
    <source>
        <dbReference type="Google" id="ProtNLM"/>
    </source>
</evidence>